<accession>A0A9K3DAA7</accession>
<evidence type="ECO:0000256" key="1">
    <source>
        <dbReference type="SAM" id="MobiDB-lite"/>
    </source>
</evidence>
<gene>
    <name evidence="2" type="ORF">KIPB_014291</name>
</gene>
<sequence length="85" mass="9873">RDNFIHTNGIRLKEQAKAIKALEASCAAGGGPPAVTDKERDRRDAEREKEHQEAIKKLLKERERDRRLTSTAKREREKEFKAEME</sequence>
<feature type="non-terminal residue" evidence="2">
    <location>
        <position position="1"/>
    </location>
</feature>
<dbReference type="EMBL" id="BDIP01007256">
    <property type="protein sequence ID" value="GIQ91162.1"/>
    <property type="molecule type" value="Genomic_DNA"/>
</dbReference>
<feature type="region of interest" description="Disordered" evidence="1">
    <location>
        <begin position="27"/>
        <end position="85"/>
    </location>
</feature>
<comment type="caution">
    <text evidence="2">The sequence shown here is derived from an EMBL/GenBank/DDBJ whole genome shotgun (WGS) entry which is preliminary data.</text>
</comment>
<organism evidence="2 3">
    <name type="scientific">Kipferlia bialata</name>
    <dbReference type="NCBI Taxonomy" id="797122"/>
    <lineage>
        <taxon>Eukaryota</taxon>
        <taxon>Metamonada</taxon>
        <taxon>Carpediemonas-like organisms</taxon>
        <taxon>Kipferlia</taxon>
    </lineage>
</organism>
<reference evidence="2 3" key="1">
    <citation type="journal article" date="2018" name="PLoS ONE">
        <title>The draft genome of Kipferlia bialata reveals reductive genome evolution in fornicate parasites.</title>
        <authorList>
            <person name="Tanifuji G."/>
            <person name="Takabayashi S."/>
            <person name="Kume K."/>
            <person name="Takagi M."/>
            <person name="Nakayama T."/>
            <person name="Kamikawa R."/>
            <person name="Inagaki Y."/>
            <person name="Hashimoto T."/>
        </authorList>
    </citation>
    <scope>NUCLEOTIDE SEQUENCE [LARGE SCALE GENOMIC DNA]</scope>
    <source>
        <strain evidence="2">NY0173</strain>
    </source>
</reference>
<name>A0A9K3DAA7_9EUKA</name>
<feature type="compositionally biased region" description="Basic and acidic residues" evidence="1">
    <location>
        <begin position="36"/>
        <end position="85"/>
    </location>
</feature>
<protein>
    <submittedName>
        <fullName evidence="2">Uncharacterized protein</fullName>
    </submittedName>
</protein>
<feature type="non-terminal residue" evidence="2">
    <location>
        <position position="85"/>
    </location>
</feature>
<evidence type="ECO:0000313" key="3">
    <source>
        <dbReference type="Proteomes" id="UP000265618"/>
    </source>
</evidence>
<keyword evidence="3" id="KW-1185">Reference proteome</keyword>
<evidence type="ECO:0000313" key="2">
    <source>
        <dbReference type="EMBL" id="GIQ91162.1"/>
    </source>
</evidence>
<dbReference type="AlphaFoldDB" id="A0A9K3DAA7"/>
<proteinExistence type="predicted"/>
<dbReference type="Proteomes" id="UP000265618">
    <property type="component" value="Unassembled WGS sequence"/>
</dbReference>